<dbReference type="EMBL" id="CAJNDS010002292">
    <property type="protein sequence ID" value="CAE7414939.1"/>
    <property type="molecule type" value="Genomic_DNA"/>
</dbReference>
<feature type="transmembrane region" description="Helical" evidence="3">
    <location>
        <begin position="798"/>
        <end position="818"/>
    </location>
</feature>
<feature type="region of interest" description="Disordered" evidence="2">
    <location>
        <begin position="1016"/>
        <end position="1042"/>
    </location>
</feature>
<name>A0A812R0N3_9DINO</name>
<feature type="region of interest" description="Disordered" evidence="2">
    <location>
        <begin position="411"/>
        <end position="444"/>
    </location>
</feature>
<feature type="transmembrane region" description="Helical" evidence="3">
    <location>
        <begin position="838"/>
        <end position="860"/>
    </location>
</feature>
<evidence type="ECO:0000256" key="2">
    <source>
        <dbReference type="SAM" id="MobiDB-lite"/>
    </source>
</evidence>
<evidence type="ECO:0000313" key="4">
    <source>
        <dbReference type="EMBL" id="CAE7414939.1"/>
    </source>
</evidence>
<feature type="transmembrane region" description="Helical" evidence="3">
    <location>
        <begin position="973"/>
        <end position="994"/>
    </location>
</feature>
<gene>
    <name evidence="4" type="primary">epi-1</name>
    <name evidence="4" type="ORF">SNAT2548_LOCUS22560</name>
</gene>
<dbReference type="AlphaFoldDB" id="A0A812R0N3"/>
<evidence type="ECO:0000313" key="5">
    <source>
        <dbReference type="Proteomes" id="UP000604046"/>
    </source>
</evidence>
<keyword evidence="3" id="KW-1133">Transmembrane helix</keyword>
<accession>A0A812R0N3</accession>
<comment type="caution">
    <text evidence="4">The sequence shown here is derived from an EMBL/GenBank/DDBJ whole genome shotgun (WGS) entry which is preliminary data.</text>
</comment>
<dbReference type="OrthoDB" id="377311at2759"/>
<protein>
    <submittedName>
        <fullName evidence="4">Epi-1 protein</fullName>
    </submittedName>
</protein>
<feature type="coiled-coil region" evidence="1">
    <location>
        <begin position="319"/>
        <end position="353"/>
    </location>
</feature>
<proteinExistence type="predicted"/>
<keyword evidence="1" id="KW-0175">Coiled coil</keyword>
<evidence type="ECO:0000256" key="3">
    <source>
        <dbReference type="SAM" id="Phobius"/>
    </source>
</evidence>
<feature type="transmembrane region" description="Helical" evidence="3">
    <location>
        <begin position="941"/>
        <end position="961"/>
    </location>
</feature>
<sequence>MSIDVASRSEAMVKELWDRLPEAAFSEVQIVNSKLETLQARLVACEKASNASNNAGRLEEVKKALEGQQATHESKHNSMASRLDAMECKVAGFMDAHDKQKQMLELQHASHSEMASQVRAQAAHHAALSQRLSMAEGSVAEASRKHSQEMVSLQKLLEQLQSKSATCSVEELRQSVANADALMAQQAAQQATQQATLNLRCKALEDRINDGSGFVNSLHELQATIQTLREERDATSRSADQRFSHVEQSMTSLASEHTFQLQKFQRSFQEMQQQVASELNSRMAHHTAIDSRLGRVENSLRRSPDAQAGTQLEAVLKSIQELAIQLRDGKVQLDELQKVTSELRTRHEALKELSEADKAAKDSVDARLHRLEKALSSQAQELQTFLCKAQELKGQDRARMEAKGHRAPDLRLPADLSATRDGRNPSKEPKGDPMAMTSKDHSSDWMDMSPEHRSFFQNVTAVIMQALFCSFALAKLEMTSRFTTQIDRISNARLGARSLPATVGTSRGHGTDELLAYSSRPFRVDQNQVVTVGGRHNRSCLQDRIADIGKEQCSAASGIVRPSLRYFGRFYNQGLRGKCSCGDEYGEYGEQKPNISDGIPGCDCNGPYFAYHANCIWEQTSGRFGDETMLPLWTQSLSTTSAEMLAPVDKDTRIRCNVTAAGISTSPRTSAFCTSRGCTLSMTNLAPSTTYTVSCEAEPDAQHRSRRLAILLVRTLDPYVPPATRAPTRPPLDLTEPEYVLESTPAPVIYTPHGNPPWEWLPFVAVALVCLSLFPTLKYCTSGKRTAVLESLELPHTFWLVWELVLAADAALGSVFLLDLLTVRYEREAPYWDELSLIQALVLTLQAALHGIAFLFFGLLPSAMRCIAHELGRDRQGHNWTLLRHKGRQHRAGVKTHKSALPPELDSQQNPSALHYLPPVSMLAVCRASDQDMQLVVPRKVGINSIHLFVSFLQAACAFFYTSHSWPMQASLGASISCMCTFAVMGIFASLTMLRVHQVKRQGLVQLDARFAQSSQSSAPRVGLQGPRGARPLGKAQVNGRS</sequence>
<organism evidence="4 5">
    <name type="scientific">Symbiodinium natans</name>
    <dbReference type="NCBI Taxonomy" id="878477"/>
    <lineage>
        <taxon>Eukaryota</taxon>
        <taxon>Sar</taxon>
        <taxon>Alveolata</taxon>
        <taxon>Dinophyceae</taxon>
        <taxon>Suessiales</taxon>
        <taxon>Symbiodiniaceae</taxon>
        <taxon>Symbiodinium</taxon>
    </lineage>
</organism>
<keyword evidence="5" id="KW-1185">Reference proteome</keyword>
<keyword evidence="3" id="KW-0472">Membrane</keyword>
<reference evidence="4" key="1">
    <citation type="submission" date="2021-02" db="EMBL/GenBank/DDBJ databases">
        <authorList>
            <person name="Dougan E. K."/>
            <person name="Rhodes N."/>
            <person name="Thang M."/>
            <person name="Chan C."/>
        </authorList>
    </citation>
    <scope>NUCLEOTIDE SEQUENCE</scope>
</reference>
<feature type="compositionally biased region" description="Basic and acidic residues" evidence="2">
    <location>
        <begin position="418"/>
        <end position="431"/>
    </location>
</feature>
<feature type="coiled-coil region" evidence="1">
    <location>
        <begin position="143"/>
        <end position="189"/>
    </location>
</feature>
<feature type="transmembrane region" description="Helical" evidence="3">
    <location>
        <begin position="760"/>
        <end position="777"/>
    </location>
</feature>
<dbReference type="Proteomes" id="UP000604046">
    <property type="component" value="Unassembled WGS sequence"/>
</dbReference>
<evidence type="ECO:0000256" key="1">
    <source>
        <dbReference type="SAM" id="Coils"/>
    </source>
</evidence>
<keyword evidence="3" id="KW-0812">Transmembrane</keyword>